<comment type="function">
    <text evidence="3">Required for mitochondrial cytochrome c oxidase (COX) assembly and respiration.</text>
</comment>
<name>A0AAD5XMY5_9FUNG</name>
<evidence type="ECO:0000256" key="1">
    <source>
        <dbReference type="ARBA" id="ARBA00007347"/>
    </source>
</evidence>
<evidence type="ECO:0000256" key="2">
    <source>
        <dbReference type="ARBA" id="ARBA00023157"/>
    </source>
</evidence>
<dbReference type="AlphaFoldDB" id="A0AAD5XMY5"/>
<comment type="similarity">
    <text evidence="1 3">Belongs to the CMC family.</text>
</comment>
<gene>
    <name evidence="4" type="ORF">HDU87_007095</name>
</gene>
<keyword evidence="2" id="KW-1015">Disulfide bond</keyword>
<dbReference type="EMBL" id="JADGJQ010000064">
    <property type="protein sequence ID" value="KAJ3174504.1"/>
    <property type="molecule type" value="Genomic_DNA"/>
</dbReference>
<keyword evidence="5" id="KW-1185">Reference proteome</keyword>
<dbReference type="GO" id="GO:0005743">
    <property type="term" value="C:mitochondrial inner membrane"/>
    <property type="evidence" value="ECO:0007669"/>
    <property type="project" value="UniProtKB-SubCell"/>
</dbReference>
<dbReference type="Proteomes" id="UP001212152">
    <property type="component" value="Unassembled WGS sequence"/>
</dbReference>
<evidence type="ECO:0000313" key="5">
    <source>
        <dbReference type="Proteomes" id="UP001212152"/>
    </source>
</evidence>
<comment type="caution">
    <text evidence="4">The sequence shown here is derived from an EMBL/GenBank/DDBJ whole genome shotgun (WGS) entry which is preliminary data.</text>
</comment>
<proteinExistence type="inferred from homology"/>
<keyword evidence="3" id="KW-0999">Mitochondrion inner membrane</keyword>
<accession>A0AAD5XMY5</accession>
<organism evidence="4 5">
    <name type="scientific">Geranomyces variabilis</name>
    <dbReference type="NCBI Taxonomy" id="109894"/>
    <lineage>
        <taxon>Eukaryota</taxon>
        <taxon>Fungi</taxon>
        <taxon>Fungi incertae sedis</taxon>
        <taxon>Chytridiomycota</taxon>
        <taxon>Chytridiomycota incertae sedis</taxon>
        <taxon>Chytridiomycetes</taxon>
        <taxon>Spizellomycetales</taxon>
        <taxon>Powellomycetaceae</taxon>
        <taxon>Geranomyces</taxon>
    </lineage>
</organism>
<sequence>MTLPIACEEISGRFRDCVDRENLWGRILGRCDYLKDELELCLRKEYLGRKRRSAKNSKETRRKWEEANAEIGLDTPSK</sequence>
<keyword evidence="3" id="KW-0496">Mitochondrion</keyword>
<dbReference type="Pfam" id="PF08583">
    <property type="entry name" value="Cmc1"/>
    <property type="match status" value="1"/>
</dbReference>
<keyword evidence="3" id="KW-0143">Chaperone</keyword>
<dbReference type="InterPro" id="IPR013892">
    <property type="entry name" value="Cyt_c_biogenesis_Cmc1-like"/>
</dbReference>
<evidence type="ECO:0000313" key="4">
    <source>
        <dbReference type="EMBL" id="KAJ3174504.1"/>
    </source>
</evidence>
<protein>
    <recommendedName>
        <fullName evidence="3">COX assembly mitochondrial protein</fullName>
    </recommendedName>
</protein>
<comment type="subcellular location">
    <subcellularLocation>
        <location evidence="3">Mitochondrion inner membrane</location>
    </subcellularLocation>
</comment>
<reference evidence="4" key="1">
    <citation type="submission" date="2020-05" db="EMBL/GenBank/DDBJ databases">
        <title>Phylogenomic resolution of chytrid fungi.</title>
        <authorList>
            <person name="Stajich J.E."/>
            <person name="Amses K."/>
            <person name="Simmons R."/>
            <person name="Seto K."/>
            <person name="Myers J."/>
            <person name="Bonds A."/>
            <person name="Quandt C.A."/>
            <person name="Barry K."/>
            <person name="Liu P."/>
            <person name="Grigoriev I."/>
            <person name="Longcore J.E."/>
            <person name="James T.Y."/>
        </authorList>
    </citation>
    <scope>NUCLEOTIDE SEQUENCE</scope>
    <source>
        <strain evidence="4">JEL0379</strain>
    </source>
</reference>
<keyword evidence="3" id="KW-0472">Membrane</keyword>
<evidence type="ECO:0000256" key="3">
    <source>
        <dbReference type="RuleBase" id="RU364104"/>
    </source>
</evidence>